<evidence type="ECO:0000256" key="11">
    <source>
        <dbReference type="ARBA" id="ARBA00023235"/>
    </source>
</evidence>
<comment type="subcellular location">
    <subcellularLocation>
        <location evidence="1">Cytoplasm</location>
    </subcellularLocation>
</comment>
<evidence type="ECO:0000256" key="6">
    <source>
        <dbReference type="ARBA" id="ARBA00022490"/>
    </source>
</evidence>
<feature type="domain" description="Chorismate mutase" evidence="14">
    <location>
        <begin position="139"/>
        <end position="245"/>
    </location>
</feature>
<dbReference type="PIRSF" id="PIRSF017318">
    <property type="entry name" value="Chor_mut_AroQ_eu"/>
    <property type="match status" value="1"/>
</dbReference>
<dbReference type="GO" id="GO:0046417">
    <property type="term" value="P:chorismate metabolic process"/>
    <property type="evidence" value="ECO:0007669"/>
    <property type="project" value="InterPro"/>
</dbReference>
<evidence type="ECO:0000313" key="15">
    <source>
        <dbReference type="EMBL" id="KAF1944391.1"/>
    </source>
</evidence>
<dbReference type="OrthoDB" id="191918at2759"/>
<evidence type="ECO:0000256" key="9">
    <source>
        <dbReference type="ARBA" id="ARBA00023141"/>
    </source>
</evidence>
<evidence type="ECO:0000313" key="16">
    <source>
        <dbReference type="Proteomes" id="UP000800038"/>
    </source>
</evidence>
<organism evidence="15 16">
    <name type="scientific">Clathrospora elynae</name>
    <dbReference type="NCBI Taxonomy" id="706981"/>
    <lineage>
        <taxon>Eukaryota</taxon>
        <taxon>Fungi</taxon>
        <taxon>Dikarya</taxon>
        <taxon>Ascomycota</taxon>
        <taxon>Pezizomycotina</taxon>
        <taxon>Dothideomycetes</taxon>
        <taxon>Pleosporomycetidae</taxon>
        <taxon>Pleosporales</taxon>
        <taxon>Diademaceae</taxon>
        <taxon>Clathrospora</taxon>
    </lineage>
</organism>
<evidence type="ECO:0000256" key="8">
    <source>
        <dbReference type="ARBA" id="ARBA00022605"/>
    </source>
</evidence>
<keyword evidence="10" id="KW-0584">Phenylalanine biosynthesis</keyword>
<evidence type="ECO:0000256" key="10">
    <source>
        <dbReference type="ARBA" id="ARBA00023222"/>
    </source>
</evidence>
<dbReference type="GO" id="GO:0005737">
    <property type="term" value="C:cytoplasm"/>
    <property type="evidence" value="ECO:0007669"/>
    <property type="project" value="UniProtKB-SubCell"/>
</dbReference>
<evidence type="ECO:0000256" key="7">
    <source>
        <dbReference type="ARBA" id="ARBA00022498"/>
    </source>
</evidence>
<dbReference type="GO" id="GO:0009094">
    <property type="term" value="P:L-phenylalanine biosynthetic process"/>
    <property type="evidence" value="ECO:0007669"/>
    <property type="project" value="UniProtKB-KW"/>
</dbReference>
<dbReference type="PANTHER" id="PTHR21145">
    <property type="entry name" value="CHORISMATE MUTASE"/>
    <property type="match status" value="1"/>
</dbReference>
<keyword evidence="7" id="KW-0827">Tyrosine biosynthesis</keyword>
<keyword evidence="8 13" id="KW-0028">Amino-acid biosynthesis</keyword>
<protein>
    <recommendedName>
        <fullName evidence="5 13">Chorismate mutase</fullName>
        <ecNumber evidence="4 13">5.4.99.5</ecNumber>
    </recommendedName>
</protein>
<evidence type="ECO:0000256" key="1">
    <source>
        <dbReference type="ARBA" id="ARBA00004496"/>
    </source>
</evidence>
<keyword evidence="9 13" id="KW-0057">Aromatic amino acid biosynthesis</keyword>
<dbReference type="GO" id="GO:0006571">
    <property type="term" value="P:tyrosine biosynthetic process"/>
    <property type="evidence" value="ECO:0007669"/>
    <property type="project" value="UniProtKB-KW"/>
</dbReference>
<sequence length="259" mass="29744">MDAIDLSDASKALDLANIRFQLIRLEDTITFHLIERVQFPLNATIYVPGGVDIGECNTSLFDWMLREQERLQSLVRRYQSPDEYPFFPEVLQEPILKPLNYPQILHPNHVNVNAQLRDCYIKHILPAACTHSESQENYGSSATCDVMTIQSLSRRIHFGKFVAEAKFQQETERFVKLIKEEDRQGIDEAITNAAVERKVLERLRLKAKTYGTDPDLGANGSSKVNADAVVAMYKDWVIPLTKEVEVEYLMQRLKGTQWE</sequence>
<dbReference type="EMBL" id="ML976017">
    <property type="protein sequence ID" value="KAF1944391.1"/>
    <property type="molecule type" value="Genomic_DNA"/>
</dbReference>
<keyword evidence="16" id="KW-1185">Reference proteome</keyword>
<comment type="subunit">
    <text evidence="3">Homodimer.</text>
</comment>
<evidence type="ECO:0000259" key="14">
    <source>
        <dbReference type="Pfam" id="PF01817"/>
    </source>
</evidence>
<dbReference type="EC" id="5.4.99.5" evidence="4 13"/>
<dbReference type="PANTHER" id="PTHR21145:SF12">
    <property type="entry name" value="CHORISMATE MUTASE"/>
    <property type="match status" value="1"/>
</dbReference>
<proteinExistence type="predicted"/>
<evidence type="ECO:0000256" key="2">
    <source>
        <dbReference type="ARBA" id="ARBA00004817"/>
    </source>
</evidence>
<keyword evidence="11 13" id="KW-0413">Isomerase</keyword>
<dbReference type="Pfam" id="PF01817">
    <property type="entry name" value="CM_2"/>
    <property type="match status" value="1"/>
</dbReference>
<dbReference type="Proteomes" id="UP000800038">
    <property type="component" value="Unassembled WGS sequence"/>
</dbReference>
<dbReference type="UniPathway" id="UPA00120">
    <property type="reaction ID" value="UER00203"/>
</dbReference>
<name>A0A6A5SV82_9PLEO</name>
<dbReference type="InterPro" id="IPR008238">
    <property type="entry name" value="Chorismate_mutase_AroQ_euk"/>
</dbReference>
<keyword evidence="6" id="KW-0963">Cytoplasm</keyword>
<dbReference type="Gene3D" id="1.10.590.10">
    <property type="entry name" value="Chorismate mutase, AroQ class superfamily, eukaryotic"/>
    <property type="match status" value="1"/>
</dbReference>
<dbReference type="SUPFAM" id="SSF48600">
    <property type="entry name" value="Chorismate mutase II"/>
    <property type="match status" value="1"/>
</dbReference>
<dbReference type="InterPro" id="IPR037039">
    <property type="entry name" value="CM_AroQ_sf_eucaryotic"/>
</dbReference>
<comment type="pathway">
    <text evidence="2">Metabolic intermediate biosynthesis; prephenate biosynthesis; prephenate from chorismate: step 1/1.</text>
</comment>
<accession>A0A6A5SV82</accession>
<dbReference type="PROSITE" id="PS51169">
    <property type="entry name" value="CHORISMATE_MUT_3"/>
    <property type="match status" value="1"/>
</dbReference>
<gene>
    <name evidence="15" type="ORF">EJ02DRAFT_452500</name>
</gene>
<evidence type="ECO:0000256" key="12">
    <source>
        <dbReference type="ARBA" id="ARBA00023979"/>
    </source>
</evidence>
<evidence type="ECO:0000256" key="3">
    <source>
        <dbReference type="ARBA" id="ARBA00011738"/>
    </source>
</evidence>
<dbReference type="AlphaFoldDB" id="A0A6A5SV82"/>
<evidence type="ECO:0000256" key="13">
    <source>
        <dbReference type="PIRNR" id="PIRNR017318"/>
    </source>
</evidence>
<evidence type="ECO:0000256" key="4">
    <source>
        <dbReference type="ARBA" id="ARBA00012404"/>
    </source>
</evidence>
<dbReference type="NCBIfam" id="TIGR01802">
    <property type="entry name" value="CM_pl-yst"/>
    <property type="match status" value="1"/>
</dbReference>
<dbReference type="GO" id="GO:0004106">
    <property type="term" value="F:chorismate mutase activity"/>
    <property type="evidence" value="ECO:0007669"/>
    <property type="project" value="UniProtKB-UniRule"/>
</dbReference>
<evidence type="ECO:0000256" key="5">
    <source>
        <dbReference type="ARBA" id="ARBA00020296"/>
    </source>
</evidence>
<comment type="catalytic activity">
    <reaction evidence="12">
        <text>chorismate = prephenate</text>
        <dbReference type="Rhea" id="RHEA:13897"/>
        <dbReference type="ChEBI" id="CHEBI:29748"/>
        <dbReference type="ChEBI" id="CHEBI:29934"/>
        <dbReference type="EC" id="5.4.99.5"/>
    </reaction>
    <physiologicalReaction direction="left-to-right" evidence="12">
        <dbReference type="Rhea" id="RHEA:13898"/>
    </physiologicalReaction>
</comment>
<dbReference type="InterPro" id="IPR002701">
    <property type="entry name" value="CM_II_prokaryot"/>
</dbReference>
<dbReference type="FunFam" id="1.10.590.10:FF:000002">
    <property type="entry name" value="Chorismate mutase"/>
    <property type="match status" value="1"/>
</dbReference>
<dbReference type="InterPro" id="IPR036263">
    <property type="entry name" value="Chorismate_II_sf"/>
</dbReference>
<reference evidence="15" key="1">
    <citation type="journal article" date="2020" name="Stud. Mycol.">
        <title>101 Dothideomycetes genomes: a test case for predicting lifestyles and emergence of pathogens.</title>
        <authorList>
            <person name="Haridas S."/>
            <person name="Albert R."/>
            <person name="Binder M."/>
            <person name="Bloem J."/>
            <person name="Labutti K."/>
            <person name="Salamov A."/>
            <person name="Andreopoulos B."/>
            <person name="Baker S."/>
            <person name="Barry K."/>
            <person name="Bills G."/>
            <person name="Bluhm B."/>
            <person name="Cannon C."/>
            <person name="Castanera R."/>
            <person name="Culley D."/>
            <person name="Daum C."/>
            <person name="Ezra D."/>
            <person name="Gonzalez J."/>
            <person name="Henrissat B."/>
            <person name="Kuo A."/>
            <person name="Liang C."/>
            <person name="Lipzen A."/>
            <person name="Lutzoni F."/>
            <person name="Magnuson J."/>
            <person name="Mondo S."/>
            <person name="Nolan M."/>
            <person name="Ohm R."/>
            <person name="Pangilinan J."/>
            <person name="Park H.-J."/>
            <person name="Ramirez L."/>
            <person name="Alfaro M."/>
            <person name="Sun H."/>
            <person name="Tritt A."/>
            <person name="Yoshinaga Y."/>
            <person name="Zwiers L.-H."/>
            <person name="Turgeon B."/>
            <person name="Goodwin S."/>
            <person name="Spatafora J."/>
            <person name="Crous P."/>
            <person name="Grigoriev I."/>
        </authorList>
    </citation>
    <scope>NUCLEOTIDE SEQUENCE</scope>
    <source>
        <strain evidence="15">CBS 161.51</strain>
    </source>
</reference>